<proteinExistence type="predicted"/>
<dbReference type="SUPFAM" id="SSF55073">
    <property type="entry name" value="Nucleotide cyclase"/>
    <property type="match status" value="1"/>
</dbReference>
<evidence type="ECO:0008006" key="6">
    <source>
        <dbReference type="Google" id="ProtNLM"/>
    </source>
</evidence>
<dbReference type="Pfam" id="PF00563">
    <property type="entry name" value="EAL"/>
    <property type="match status" value="1"/>
</dbReference>
<dbReference type="CDD" id="cd01949">
    <property type="entry name" value="GGDEF"/>
    <property type="match status" value="1"/>
</dbReference>
<gene>
    <name evidence="4" type="ORF">GCM10007872_03220</name>
</gene>
<organism evidence="4 5">
    <name type="scientific">Gluconobacter sphaericus NBRC 12467</name>
    <dbReference type="NCBI Taxonomy" id="1307951"/>
    <lineage>
        <taxon>Bacteria</taxon>
        <taxon>Pseudomonadati</taxon>
        <taxon>Pseudomonadota</taxon>
        <taxon>Alphaproteobacteria</taxon>
        <taxon>Acetobacterales</taxon>
        <taxon>Acetobacteraceae</taxon>
        <taxon>Gluconobacter</taxon>
    </lineage>
</organism>
<evidence type="ECO:0000259" key="3">
    <source>
        <dbReference type="PROSITE" id="PS50887"/>
    </source>
</evidence>
<dbReference type="PROSITE" id="PS50887">
    <property type="entry name" value="GGDEF"/>
    <property type="match status" value="1"/>
</dbReference>
<dbReference type="GO" id="GO:0071111">
    <property type="term" value="F:cyclic-guanylate-specific phosphodiesterase activity"/>
    <property type="evidence" value="ECO:0007669"/>
    <property type="project" value="InterPro"/>
</dbReference>
<dbReference type="InterPro" id="IPR029787">
    <property type="entry name" value="Nucleotide_cyclase"/>
</dbReference>
<dbReference type="AlphaFoldDB" id="A0AA37SHA2"/>
<dbReference type="PANTHER" id="PTHR33121:SF79">
    <property type="entry name" value="CYCLIC DI-GMP PHOSPHODIESTERASE PDED-RELATED"/>
    <property type="match status" value="1"/>
</dbReference>
<dbReference type="Pfam" id="PF00990">
    <property type="entry name" value="GGDEF"/>
    <property type="match status" value="1"/>
</dbReference>
<evidence type="ECO:0000313" key="4">
    <source>
        <dbReference type="EMBL" id="GLQ83414.1"/>
    </source>
</evidence>
<feature type="domain" description="GGDEF" evidence="3">
    <location>
        <begin position="178"/>
        <end position="313"/>
    </location>
</feature>
<feature type="domain" description="EAL" evidence="2">
    <location>
        <begin position="321"/>
        <end position="571"/>
    </location>
</feature>
<dbReference type="InterPro" id="IPR035919">
    <property type="entry name" value="EAL_sf"/>
</dbReference>
<comment type="caution">
    <text evidence="4">The sequence shown here is derived from an EMBL/GenBank/DDBJ whole genome shotgun (WGS) entry which is preliminary data.</text>
</comment>
<dbReference type="PANTHER" id="PTHR33121">
    <property type="entry name" value="CYCLIC DI-GMP PHOSPHODIESTERASE PDEF"/>
    <property type="match status" value="1"/>
</dbReference>
<evidence type="ECO:0000256" key="1">
    <source>
        <dbReference type="SAM" id="MobiDB-lite"/>
    </source>
</evidence>
<dbReference type="InterPro" id="IPR043128">
    <property type="entry name" value="Rev_trsase/Diguanyl_cyclase"/>
</dbReference>
<dbReference type="PROSITE" id="PS50883">
    <property type="entry name" value="EAL"/>
    <property type="match status" value="1"/>
</dbReference>
<dbReference type="CDD" id="cd01948">
    <property type="entry name" value="EAL"/>
    <property type="match status" value="1"/>
</dbReference>
<dbReference type="RefSeq" id="WP_141349548.1">
    <property type="nucleotide sequence ID" value="NZ_BARA01000024.1"/>
</dbReference>
<sequence>MIVHISQRISQEGVPPRADVTLPTTAPREKTQDSTSRENITALFPIHHLADASSEGLAILHQDRVIEANRPLLSCVGTDLQNFPSIRDILPGALTAPPDNSYRPGTLRTLEGRSFQVEFRLIPLRRNDLDCLALAVTFPPFLTTFRSLSAESDTGLCGQEEFGKAVKAFFGNETTRQPAGILLRANINRFRTISGRYGTCIADNVLNEIGKRLRAFLTEECIVAQLGNDDFGIFCPIPYEHPGQATRWAQIVRDIFHATLSIDGHRIHLTASIGCCLIPFDTYRFETACHYAELALNEARRLQSPDWISFTPLMQADVHHRSELEHDLQRALETNQFFLEFQPLICIRTNRIECVEALLRWQHPIRGVIPPNDFIPVAEESGLIVSIGRWVLLEACTQVSKLPSHVRVAVNISAIQFLHDDMYAAVIQTLLQTGLAAERLELELTESIFLEAVQRNLETMSKIRALGVKIVMDDFGIGFSSLNYLRSFPFDRIKIDRSFIRDMLNDPQTQSIVSAIMTLGHAMSMEVIAEGVETAAQLDMLRHTSCSTAQGFLMGRPAPLAKLSSAYPGMTEIPVMSGSSISTSASAS</sequence>
<dbReference type="SUPFAM" id="SSF141868">
    <property type="entry name" value="EAL domain-like"/>
    <property type="match status" value="1"/>
</dbReference>
<dbReference type="EMBL" id="BSNZ01000003">
    <property type="protein sequence ID" value="GLQ83414.1"/>
    <property type="molecule type" value="Genomic_DNA"/>
</dbReference>
<feature type="compositionally biased region" description="Basic and acidic residues" evidence="1">
    <location>
        <begin position="27"/>
        <end position="36"/>
    </location>
</feature>
<dbReference type="InterPro" id="IPR000160">
    <property type="entry name" value="GGDEF_dom"/>
</dbReference>
<dbReference type="Gene3D" id="3.30.70.270">
    <property type="match status" value="1"/>
</dbReference>
<dbReference type="InterPro" id="IPR001633">
    <property type="entry name" value="EAL_dom"/>
</dbReference>
<dbReference type="InterPro" id="IPR050706">
    <property type="entry name" value="Cyclic-di-GMP_PDE-like"/>
</dbReference>
<dbReference type="Proteomes" id="UP001156708">
    <property type="component" value="Unassembled WGS sequence"/>
</dbReference>
<dbReference type="SMART" id="SM00267">
    <property type="entry name" value="GGDEF"/>
    <property type="match status" value="1"/>
</dbReference>
<protein>
    <recommendedName>
        <fullName evidence="6">GGDEF-domain containing protein</fullName>
    </recommendedName>
</protein>
<feature type="region of interest" description="Disordered" evidence="1">
    <location>
        <begin position="1"/>
        <end position="37"/>
    </location>
</feature>
<dbReference type="Gene3D" id="3.20.20.450">
    <property type="entry name" value="EAL domain"/>
    <property type="match status" value="1"/>
</dbReference>
<reference evidence="5" key="1">
    <citation type="journal article" date="2019" name="Int. J. Syst. Evol. Microbiol.">
        <title>The Global Catalogue of Microorganisms (GCM) 10K type strain sequencing project: providing services to taxonomists for standard genome sequencing and annotation.</title>
        <authorList>
            <consortium name="The Broad Institute Genomics Platform"/>
            <consortium name="The Broad Institute Genome Sequencing Center for Infectious Disease"/>
            <person name="Wu L."/>
            <person name="Ma J."/>
        </authorList>
    </citation>
    <scope>NUCLEOTIDE SEQUENCE [LARGE SCALE GENOMIC DNA]</scope>
    <source>
        <strain evidence="5">NBRC 12467</strain>
    </source>
</reference>
<keyword evidence="5" id="KW-1185">Reference proteome</keyword>
<dbReference type="SMART" id="SM00052">
    <property type="entry name" value="EAL"/>
    <property type="match status" value="1"/>
</dbReference>
<name>A0AA37SHA2_9PROT</name>
<evidence type="ECO:0000259" key="2">
    <source>
        <dbReference type="PROSITE" id="PS50883"/>
    </source>
</evidence>
<accession>A0AA37SHA2</accession>
<evidence type="ECO:0000313" key="5">
    <source>
        <dbReference type="Proteomes" id="UP001156708"/>
    </source>
</evidence>